<dbReference type="Pfam" id="PF13432">
    <property type="entry name" value="TPR_16"/>
    <property type="match status" value="1"/>
</dbReference>
<organism evidence="1 2">
    <name type="scientific">Lunatimonas lonarensis</name>
    <dbReference type="NCBI Taxonomy" id="1232681"/>
    <lineage>
        <taxon>Bacteria</taxon>
        <taxon>Pseudomonadati</taxon>
        <taxon>Bacteroidota</taxon>
        <taxon>Cytophagia</taxon>
        <taxon>Cytophagales</taxon>
        <taxon>Cyclobacteriaceae</taxon>
    </lineage>
</organism>
<dbReference type="STRING" id="1232681.ADIS_2529"/>
<protein>
    <recommendedName>
        <fullName evidence="3">Tetratricopeptide repeat protein</fullName>
    </recommendedName>
</protein>
<gene>
    <name evidence="1" type="ORF">ADIS_2529</name>
</gene>
<evidence type="ECO:0000313" key="2">
    <source>
        <dbReference type="Proteomes" id="UP000013909"/>
    </source>
</evidence>
<evidence type="ECO:0000313" key="1">
    <source>
        <dbReference type="EMBL" id="EON76986.1"/>
    </source>
</evidence>
<sequence>MFSQFFEIDDVFVPGYTPQFERAITEYQAGNYEQAIRLGRSILEQYPTSDTLKYFLGSSHLAQRDIKASLYYLRDVAADDSSPLQSNASYGLGLAYLLEGNASLAIYNLERSSHPRSSELLRILSAE</sequence>
<dbReference type="EMBL" id="AQHR01000069">
    <property type="protein sequence ID" value="EON76986.1"/>
    <property type="molecule type" value="Genomic_DNA"/>
</dbReference>
<comment type="caution">
    <text evidence="1">The sequence shown here is derived from an EMBL/GenBank/DDBJ whole genome shotgun (WGS) entry which is preliminary data.</text>
</comment>
<proteinExistence type="predicted"/>
<dbReference type="AlphaFoldDB" id="R7ZS69"/>
<accession>R7ZS69</accession>
<dbReference type="Gene3D" id="1.25.40.10">
    <property type="entry name" value="Tetratricopeptide repeat domain"/>
    <property type="match status" value="1"/>
</dbReference>
<keyword evidence="2" id="KW-1185">Reference proteome</keyword>
<dbReference type="InterPro" id="IPR011990">
    <property type="entry name" value="TPR-like_helical_dom_sf"/>
</dbReference>
<evidence type="ECO:0008006" key="3">
    <source>
        <dbReference type="Google" id="ProtNLM"/>
    </source>
</evidence>
<reference evidence="1 2" key="1">
    <citation type="submission" date="2013-02" db="EMBL/GenBank/DDBJ databases">
        <title>A novel strain isolated from Lonar lake, Maharashtra, India.</title>
        <authorList>
            <person name="Singh A."/>
        </authorList>
    </citation>
    <scope>NUCLEOTIDE SEQUENCE [LARGE SCALE GENOMIC DNA]</scope>
    <source>
        <strain evidence="1 2">AK24</strain>
    </source>
</reference>
<dbReference type="Proteomes" id="UP000013909">
    <property type="component" value="Unassembled WGS sequence"/>
</dbReference>
<dbReference type="SUPFAM" id="SSF48452">
    <property type="entry name" value="TPR-like"/>
    <property type="match status" value="1"/>
</dbReference>
<name>R7ZS69_9BACT</name>